<evidence type="ECO:0000256" key="1">
    <source>
        <dbReference type="SAM" id="Phobius"/>
    </source>
</evidence>
<protein>
    <submittedName>
        <fullName evidence="2">Uncharacterized protein</fullName>
    </submittedName>
</protein>
<reference evidence="2 3" key="1">
    <citation type="journal article" date="2015" name="Stand. Genomic Sci.">
        <title>Complete genome sequence and description of Salinispira pacifica gen. nov., sp. nov., a novel spirochaete isolated form a hypersaline microbial mat.</title>
        <authorList>
            <person name="Ben Hania W."/>
            <person name="Joseph M."/>
            <person name="Schumann P."/>
            <person name="Bunk B."/>
            <person name="Fiebig A."/>
            <person name="Sproer C."/>
            <person name="Klenk H.P."/>
            <person name="Fardeau M.L."/>
            <person name="Spring S."/>
        </authorList>
    </citation>
    <scope>NUCLEOTIDE SEQUENCE [LARGE SCALE GENOMIC DNA]</scope>
    <source>
        <strain evidence="2 3">L21-RPul-D2</strain>
    </source>
</reference>
<feature type="transmembrane region" description="Helical" evidence="1">
    <location>
        <begin position="12"/>
        <end position="32"/>
    </location>
</feature>
<sequence>MVQGFRSPSTAINHDVFVAFYQNIIVLVVFLGKCAPCTHRENSQLTVIMQLKRLVQFPYLQKRFLFHELLTV</sequence>
<keyword evidence="1" id="KW-0472">Membrane</keyword>
<evidence type="ECO:0000313" key="2">
    <source>
        <dbReference type="EMBL" id="AHC15071.1"/>
    </source>
</evidence>
<gene>
    <name evidence="2" type="ORF">L21SP2_1688</name>
</gene>
<keyword evidence="1" id="KW-0812">Transmembrane</keyword>
<dbReference type="EMBL" id="CP006939">
    <property type="protein sequence ID" value="AHC15071.1"/>
    <property type="molecule type" value="Genomic_DNA"/>
</dbReference>
<dbReference type="KEGG" id="slr:L21SP2_1688"/>
<organism evidence="2 3">
    <name type="scientific">Salinispira pacifica</name>
    <dbReference type="NCBI Taxonomy" id="1307761"/>
    <lineage>
        <taxon>Bacteria</taxon>
        <taxon>Pseudomonadati</taxon>
        <taxon>Spirochaetota</taxon>
        <taxon>Spirochaetia</taxon>
        <taxon>Spirochaetales</taxon>
        <taxon>Spirochaetaceae</taxon>
        <taxon>Salinispira</taxon>
    </lineage>
</organism>
<dbReference type="HOGENOM" id="CLU_2720005_0_0_12"/>
<name>V5WIU3_9SPIO</name>
<dbReference type="AlphaFoldDB" id="V5WIU3"/>
<accession>V5WIU3</accession>
<evidence type="ECO:0000313" key="3">
    <source>
        <dbReference type="Proteomes" id="UP000018680"/>
    </source>
</evidence>
<proteinExistence type="predicted"/>
<dbReference type="Proteomes" id="UP000018680">
    <property type="component" value="Chromosome"/>
</dbReference>
<keyword evidence="1" id="KW-1133">Transmembrane helix</keyword>
<keyword evidence="3" id="KW-1185">Reference proteome</keyword>